<dbReference type="OrthoDB" id="9763537at2"/>
<protein>
    <recommendedName>
        <fullName evidence="3">beta-N-acetylhexosaminidase</fullName>
        <ecNumber evidence="3">3.2.1.52</ecNumber>
    </recommendedName>
</protein>
<dbReference type="InterPro" id="IPR025705">
    <property type="entry name" value="Beta_hexosaminidase_sua/sub"/>
</dbReference>
<keyword evidence="5" id="KW-0326">Glycosidase</keyword>
<feature type="domain" description="Glycoside hydrolase family 20 catalytic" evidence="7">
    <location>
        <begin position="117"/>
        <end position="463"/>
    </location>
</feature>
<dbReference type="GO" id="GO:0005975">
    <property type="term" value="P:carbohydrate metabolic process"/>
    <property type="evidence" value="ECO:0007669"/>
    <property type="project" value="InterPro"/>
</dbReference>
<proteinExistence type="inferred from homology"/>
<dbReference type="SUPFAM" id="SSF55545">
    <property type="entry name" value="beta-N-acetylhexosaminidase-like domain"/>
    <property type="match status" value="1"/>
</dbReference>
<dbReference type="PANTHER" id="PTHR22600">
    <property type="entry name" value="BETA-HEXOSAMINIDASE"/>
    <property type="match status" value="1"/>
</dbReference>
<dbReference type="EC" id="3.2.1.52" evidence="3"/>
<keyword evidence="10" id="KW-1185">Reference proteome</keyword>
<name>A0A1H5Q0Q6_9PSEU</name>
<dbReference type="InterPro" id="IPR015883">
    <property type="entry name" value="Glyco_hydro_20_cat"/>
</dbReference>
<dbReference type="STRING" id="218821.SAMN05421837_10167"/>
<dbReference type="SUPFAM" id="SSF51445">
    <property type="entry name" value="(Trans)glycosidases"/>
    <property type="match status" value="1"/>
</dbReference>
<evidence type="ECO:0000256" key="6">
    <source>
        <dbReference type="PIRSR" id="PIRSR625705-1"/>
    </source>
</evidence>
<dbReference type="Gene3D" id="3.30.379.10">
    <property type="entry name" value="Chitobiase/beta-hexosaminidase domain 2-like"/>
    <property type="match status" value="1"/>
</dbReference>
<keyword evidence="4" id="KW-0378">Hydrolase</keyword>
<dbReference type="GO" id="GO:0016020">
    <property type="term" value="C:membrane"/>
    <property type="evidence" value="ECO:0007669"/>
    <property type="project" value="TreeGrafter"/>
</dbReference>
<evidence type="ECO:0000313" key="10">
    <source>
        <dbReference type="Proteomes" id="UP000198878"/>
    </source>
</evidence>
<sequence length="507" mass="55654">MIIPHPARLTRRAGSFAPAGGLRVLAGRGTERVARLLAGYLPRPSIHSGPAIRLDLVPDGNHGPEGYELDVTPTGALLTASAEAGLRNGVQTLRQLVPLHGPPRLPCLHVRDAPRLPWRGMLLDVARHFMPLEFLREFVDLLALHKYNVLHLHLTDDQGWRIEIDGRPRLTEIGAWRTESMVGAAGSDVYDGVPHGGFYTQRELRELVAFAAERGVRVVPEIDLPGHMRAALAAYPELGNRPDVRLPVWTAWGISPDILGVHDGAFAFCREVLAQVADVFPARHLHIGGDECPTTQWASSPLARAKAAELELTDTAELHPWFLTELHGFLTGLGRQAVCWDETGHTAGRLPPDLVVTAWRDAAHGALAVARGHQVIMAPHTSTYFDYRQSEEPGEPPRADVTTLRDVYRFDPLAGGLPVSDGTRPGVLGTQAQLWTEHAPTPDHVRHLAFPRLCALAERAWSPPARGYAEFQERLTGHLERLRALDALPKERVRFAGALGVPRKTVP</sequence>
<evidence type="ECO:0000256" key="2">
    <source>
        <dbReference type="ARBA" id="ARBA00006285"/>
    </source>
</evidence>
<dbReference type="EMBL" id="FNUJ01000001">
    <property type="protein sequence ID" value="SEF19703.1"/>
    <property type="molecule type" value="Genomic_DNA"/>
</dbReference>
<comment type="catalytic activity">
    <reaction evidence="1">
        <text>Hydrolysis of terminal non-reducing N-acetyl-D-hexosamine residues in N-acetyl-beta-D-hexosaminides.</text>
        <dbReference type="EC" id="3.2.1.52"/>
    </reaction>
</comment>
<gene>
    <name evidence="9" type="ORF">SAMN05421837_10167</name>
</gene>
<dbReference type="Pfam" id="PF02838">
    <property type="entry name" value="Glyco_hydro_20b"/>
    <property type="match status" value="1"/>
</dbReference>
<evidence type="ECO:0000259" key="7">
    <source>
        <dbReference type="Pfam" id="PF00728"/>
    </source>
</evidence>
<evidence type="ECO:0000256" key="3">
    <source>
        <dbReference type="ARBA" id="ARBA00012663"/>
    </source>
</evidence>
<comment type="similarity">
    <text evidence="2">Belongs to the glycosyl hydrolase 20 family.</text>
</comment>
<dbReference type="InterPro" id="IPR017853">
    <property type="entry name" value="GH"/>
</dbReference>
<evidence type="ECO:0000256" key="5">
    <source>
        <dbReference type="ARBA" id="ARBA00023295"/>
    </source>
</evidence>
<dbReference type="RefSeq" id="WP_086680767.1">
    <property type="nucleotide sequence ID" value="NZ_FNUJ01000001.1"/>
</dbReference>
<feature type="active site" description="Proton donor" evidence="6">
    <location>
        <position position="291"/>
    </location>
</feature>
<evidence type="ECO:0000256" key="1">
    <source>
        <dbReference type="ARBA" id="ARBA00001231"/>
    </source>
</evidence>
<dbReference type="Gene3D" id="3.20.20.80">
    <property type="entry name" value="Glycosidases"/>
    <property type="match status" value="1"/>
</dbReference>
<dbReference type="PRINTS" id="PR00738">
    <property type="entry name" value="GLHYDRLASE20"/>
</dbReference>
<organism evidence="9 10">
    <name type="scientific">Amycolatopsis pretoriensis</name>
    <dbReference type="NCBI Taxonomy" id="218821"/>
    <lineage>
        <taxon>Bacteria</taxon>
        <taxon>Bacillati</taxon>
        <taxon>Actinomycetota</taxon>
        <taxon>Actinomycetes</taxon>
        <taxon>Pseudonocardiales</taxon>
        <taxon>Pseudonocardiaceae</taxon>
        <taxon>Amycolatopsis</taxon>
    </lineage>
</organism>
<dbReference type="GO" id="GO:0004563">
    <property type="term" value="F:beta-N-acetylhexosaminidase activity"/>
    <property type="evidence" value="ECO:0007669"/>
    <property type="project" value="UniProtKB-EC"/>
</dbReference>
<dbReference type="CDD" id="cd06563">
    <property type="entry name" value="GH20_chitobiase-like"/>
    <property type="match status" value="1"/>
</dbReference>
<dbReference type="Pfam" id="PF00728">
    <property type="entry name" value="Glyco_hydro_20"/>
    <property type="match status" value="1"/>
</dbReference>
<reference evidence="10" key="1">
    <citation type="submission" date="2016-10" db="EMBL/GenBank/DDBJ databases">
        <authorList>
            <person name="Varghese N."/>
            <person name="Submissions S."/>
        </authorList>
    </citation>
    <scope>NUCLEOTIDE SEQUENCE [LARGE SCALE GENOMIC DNA]</scope>
    <source>
        <strain evidence="10">DSM 44654</strain>
    </source>
</reference>
<dbReference type="Proteomes" id="UP000198878">
    <property type="component" value="Unassembled WGS sequence"/>
</dbReference>
<evidence type="ECO:0000313" key="9">
    <source>
        <dbReference type="EMBL" id="SEF19703.1"/>
    </source>
</evidence>
<dbReference type="GO" id="GO:0030203">
    <property type="term" value="P:glycosaminoglycan metabolic process"/>
    <property type="evidence" value="ECO:0007669"/>
    <property type="project" value="TreeGrafter"/>
</dbReference>
<dbReference type="InterPro" id="IPR015882">
    <property type="entry name" value="HEX_bac_N"/>
</dbReference>
<dbReference type="AlphaFoldDB" id="A0A1H5Q0Q6"/>
<dbReference type="PANTHER" id="PTHR22600:SF57">
    <property type="entry name" value="BETA-N-ACETYLHEXOSAMINIDASE"/>
    <property type="match status" value="1"/>
</dbReference>
<feature type="domain" description="Beta-hexosaminidase bacterial type N-terminal" evidence="8">
    <location>
        <begin position="2"/>
        <end position="113"/>
    </location>
</feature>
<evidence type="ECO:0000259" key="8">
    <source>
        <dbReference type="Pfam" id="PF02838"/>
    </source>
</evidence>
<evidence type="ECO:0000256" key="4">
    <source>
        <dbReference type="ARBA" id="ARBA00022801"/>
    </source>
</evidence>
<dbReference type="InterPro" id="IPR029018">
    <property type="entry name" value="Hex-like_dom2"/>
</dbReference>
<accession>A0A1H5Q0Q6</accession>